<dbReference type="Pfam" id="PF00583">
    <property type="entry name" value="Acetyltransf_1"/>
    <property type="match status" value="1"/>
</dbReference>
<accession>A0A8X7Z7F8</accession>
<evidence type="ECO:0000259" key="4">
    <source>
        <dbReference type="PROSITE" id="PS51186"/>
    </source>
</evidence>
<dbReference type="EMBL" id="JAAWWB010000016">
    <property type="protein sequence ID" value="KAG6763530.1"/>
    <property type="molecule type" value="Genomic_DNA"/>
</dbReference>
<dbReference type="CDD" id="cd04301">
    <property type="entry name" value="NAT_SF"/>
    <property type="match status" value="1"/>
</dbReference>
<dbReference type="Proteomes" id="UP000886885">
    <property type="component" value="Chromosome 8D"/>
</dbReference>
<dbReference type="Pfam" id="PF13976">
    <property type="entry name" value="gag_pre-integrs"/>
    <property type="match status" value="1"/>
</dbReference>
<evidence type="ECO:0000313" key="5">
    <source>
        <dbReference type="EMBL" id="KAG6763530.1"/>
    </source>
</evidence>
<evidence type="ECO:0000256" key="1">
    <source>
        <dbReference type="ARBA" id="ARBA00022679"/>
    </source>
</evidence>
<dbReference type="Pfam" id="PF22936">
    <property type="entry name" value="Pol_BBD"/>
    <property type="match status" value="1"/>
</dbReference>
<dbReference type="InterPro" id="IPR000182">
    <property type="entry name" value="GNAT_dom"/>
</dbReference>
<dbReference type="PANTHER" id="PTHR10545">
    <property type="entry name" value="DIAMINE N-ACETYLTRANSFERASE"/>
    <property type="match status" value="1"/>
</dbReference>
<dbReference type="PROSITE" id="PS51186">
    <property type="entry name" value="GNAT"/>
    <property type="match status" value="1"/>
</dbReference>
<dbReference type="OrthoDB" id="7305308at2759"/>
<keyword evidence="6" id="KW-1185">Reference proteome</keyword>
<feature type="domain" description="N-acetyltransferase" evidence="4">
    <location>
        <begin position="622"/>
        <end position="776"/>
    </location>
</feature>
<evidence type="ECO:0000256" key="2">
    <source>
        <dbReference type="ARBA" id="ARBA00023315"/>
    </source>
</evidence>
<evidence type="ECO:0000313" key="6">
    <source>
        <dbReference type="Proteomes" id="UP000886885"/>
    </source>
</evidence>
<sequence>MAEEKGASSQDALAVAPIKVQTKNSSFNIGMVLDEKNYDLWAPLIQIHIVGRKKMRYLHGSIKAPHEDDPKYDDWFSEDQKIKSWLLSSMKPEIMKRYIQLSTSKEIWDSLKTTYFDENDEARIYSFDQVRGKVLRKDPPLALQASFAYVRREADRKEAMKMEVDKSELATMAAKTRGSSSGLNREGSQNRPGQTRPSQPSGDSPQGKCPYCSLSGHSKSRCFELIGYPENWDKTRDPRCNKSQASIAETRNDSDQIADRASAMVSATGRDGKALSTSTSVMNNTWIIDSGATEHMTCDSRQVPSLKTSAHTEVNVANGNVVPVIGEGIVSLTDTMKLDTVLMVPSLNYNLLSVSQTTLTLHCLVIFWLYFCVFKDIRTRKTIGYGIRRGKLYYLELTTSSSSLLTQALSSYGSQRNTNKVSDIWMWHKRLGHAFFGYLYKLFPSLFVRTDVFQFKNELHEEQLVQSSCLEYTALGKEQQSTCYGDQATKKIIEVQQTFLEKNSPLVPQGDFPFDGIPDPSMNSSSINSHNQSSPTPDAIPPHRLPERINRAAALASIATPTILVGQHQLYTRIRLATPADVPHIHKLIYQMAVFQNDTHLFTATESSLASTLFNSPPFQSFTVFILEVSSSPFKNIHSPAFLPIERTVPVDLVAADPEAETFKSSVANEDGDDNVTVAGFVLFVPSYTTFAGKPGFHVEDLLVRECYRRKGFGKMLLSAVAEQAVKMGFKRVEWSVLEWNVNAIKFYEEMGAKVLTEWRVCRLTGNALEAYGDANY</sequence>
<keyword evidence="1" id="KW-0808">Transferase</keyword>
<reference evidence="5" key="1">
    <citation type="journal article" date="2020" name="bioRxiv">
        <title>Hybrid origin of Populus tomentosa Carr. identified through genome sequencing and phylogenomic analysis.</title>
        <authorList>
            <person name="An X."/>
            <person name="Gao K."/>
            <person name="Chen Z."/>
            <person name="Li J."/>
            <person name="Yang X."/>
            <person name="Yang X."/>
            <person name="Zhou J."/>
            <person name="Guo T."/>
            <person name="Zhao T."/>
            <person name="Huang S."/>
            <person name="Miao D."/>
            <person name="Khan W.U."/>
            <person name="Rao P."/>
            <person name="Ye M."/>
            <person name="Lei B."/>
            <person name="Liao W."/>
            <person name="Wang J."/>
            <person name="Ji L."/>
            <person name="Li Y."/>
            <person name="Guo B."/>
            <person name="Mustafa N.S."/>
            <person name="Li S."/>
            <person name="Yun Q."/>
            <person name="Keller S.R."/>
            <person name="Mao J."/>
            <person name="Zhang R."/>
            <person name="Strauss S.H."/>
        </authorList>
    </citation>
    <scope>NUCLEOTIDE SEQUENCE</scope>
    <source>
        <strain evidence="5">GM15</strain>
        <tissue evidence="5">Leaf</tissue>
    </source>
</reference>
<gene>
    <name evidence="5" type="ORF">POTOM_030953</name>
</gene>
<evidence type="ECO:0000256" key="3">
    <source>
        <dbReference type="SAM" id="MobiDB-lite"/>
    </source>
</evidence>
<dbReference type="InterPro" id="IPR025724">
    <property type="entry name" value="GAG-pre-integrase_dom"/>
</dbReference>
<dbReference type="GO" id="GO:0008080">
    <property type="term" value="F:N-acetyltransferase activity"/>
    <property type="evidence" value="ECO:0007669"/>
    <property type="project" value="TreeGrafter"/>
</dbReference>
<feature type="region of interest" description="Disordered" evidence="3">
    <location>
        <begin position="165"/>
        <end position="210"/>
    </location>
</feature>
<name>A0A8X7Z7F8_POPTO</name>
<organism evidence="5 6">
    <name type="scientific">Populus tomentosa</name>
    <name type="common">Chinese white poplar</name>
    <dbReference type="NCBI Taxonomy" id="118781"/>
    <lineage>
        <taxon>Eukaryota</taxon>
        <taxon>Viridiplantae</taxon>
        <taxon>Streptophyta</taxon>
        <taxon>Embryophyta</taxon>
        <taxon>Tracheophyta</taxon>
        <taxon>Spermatophyta</taxon>
        <taxon>Magnoliopsida</taxon>
        <taxon>eudicotyledons</taxon>
        <taxon>Gunneridae</taxon>
        <taxon>Pentapetalae</taxon>
        <taxon>rosids</taxon>
        <taxon>fabids</taxon>
        <taxon>Malpighiales</taxon>
        <taxon>Salicaceae</taxon>
        <taxon>Saliceae</taxon>
        <taxon>Populus</taxon>
    </lineage>
</organism>
<dbReference type="FunFam" id="3.40.630.30:FF:000099">
    <property type="entry name" value="probable acetyltransferase NATA1-like"/>
    <property type="match status" value="1"/>
</dbReference>
<proteinExistence type="predicted"/>
<feature type="compositionally biased region" description="Low complexity" evidence="3">
    <location>
        <begin position="521"/>
        <end position="534"/>
    </location>
</feature>
<dbReference type="InterPro" id="IPR054722">
    <property type="entry name" value="PolX-like_BBD"/>
</dbReference>
<dbReference type="Pfam" id="PF14223">
    <property type="entry name" value="Retrotran_gag_2"/>
    <property type="match status" value="1"/>
</dbReference>
<dbReference type="InterPro" id="IPR051016">
    <property type="entry name" value="Diverse_Substrate_AcTransf"/>
</dbReference>
<feature type="region of interest" description="Disordered" evidence="3">
    <location>
        <begin position="511"/>
        <end position="542"/>
    </location>
</feature>
<feature type="region of interest" description="Disordered" evidence="3">
    <location>
        <begin position="235"/>
        <end position="257"/>
    </location>
</feature>
<dbReference type="AlphaFoldDB" id="A0A8X7Z7F8"/>
<feature type="compositionally biased region" description="Polar residues" evidence="3">
    <location>
        <begin position="177"/>
        <end position="204"/>
    </location>
</feature>
<keyword evidence="2" id="KW-0012">Acyltransferase</keyword>
<dbReference type="PANTHER" id="PTHR10545:SF29">
    <property type="entry name" value="GH14572P-RELATED"/>
    <property type="match status" value="1"/>
</dbReference>
<protein>
    <recommendedName>
        <fullName evidence="4">N-acetyltransferase domain-containing protein</fullName>
    </recommendedName>
</protein>
<comment type="caution">
    <text evidence="5">The sequence shown here is derived from an EMBL/GenBank/DDBJ whole genome shotgun (WGS) entry which is preliminary data.</text>
</comment>